<dbReference type="EMBL" id="OIVN01002057">
    <property type="protein sequence ID" value="SPD00188.1"/>
    <property type="molecule type" value="Genomic_DNA"/>
</dbReference>
<evidence type="ECO:0000256" key="1">
    <source>
        <dbReference type="SAM" id="MobiDB-lite"/>
    </source>
</evidence>
<reference evidence="2" key="1">
    <citation type="submission" date="2018-02" db="EMBL/GenBank/DDBJ databases">
        <authorList>
            <person name="Cohen D.B."/>
            <person name="Kent A.D."/>
        </authorList>
    </citation>
    <scope>NUCLEOTIDE SEQUENCE</scope>
</reference>
<feature type="compositionally biased region" description="Basic and acidic residues" evidence="1">
    <location>
        <begin position="189"/>
        <end position="198"/>
    </location>
</feature>
<proteinExistence type="predicted"/>
<feature type="compositionally biased region" description="Basic and acidic residues" evidence="1">
    <location>
        <begin position="52"/>
        <end position="65"/>
    </location>
</feature>
<accession>A0A2N9GL58</accession>
<feature type="compositionally biased region" description="Acidic residues" evidence="1">
    <location>
        <begin position="199"/>
        <end position="209"/>
    </location>
</feature>
<name>A0A2N9GL58_FAGSY</name>
<protein>
    <submittedName>
        <fullName evidence="2">Uncharacterized protein</fullName>
    </submittedName>
</protein>
<feature type="compositionally biased region" description="Acidic residues" evidence="1">
    <location>
        <begin position="164"/>
        <end position="179"/>
    </location>
</feature>
<gene>
    <name evidence="2" type="ORF">FSB_LOCUS28070</name>
</gene>
<feature type="region of interest" description="Disordered" evidence="1">
    <location>
        <begin position="46"/>
        <end position="65"/>
    </location>
</feature>
<sequence length="209" mass="24211">MVYLHTRTHVVPDIVPILVHHSGIYVNVDAGNDNENVQVPPNMSKVKRHMHREKDKEKKPKKGDKMSDMTLAILEFTEISRQRFKHRVTKTSANCVEESKRKLERFSLDKAVEALSEYKDMLRTAYSKVMKALYKKENKEYFEMSESESDFSDVDSDTNWSESEISEDDVDEESCDESDNGSIDEMSDNESHSNSEEGEKSDEDDEWDV</sequence>
<feature type="region of interest" description="Disordered" evidence="1">
    <location>
        <begin position="145"/>
        <end position="209"/>
    </location>
</feature>
<feature type="compositionally biased region" description="Acidic residues" evidence="1">
    <location>
        <begin position="145"/>
        <end position="156"/>
    </location>
</feature>
<dbReference type="AlphaFoldDB" id="A0A2N9GL58"/>
<organism evidence="2">
    <name type="scientific">Fagus sylvatica</name>
    <name type="common">Beechnut</name>
    <dbReference type="NCBI Taxonomy" id="28930"/>
    <lineage>
        <taxon>Eukaryota</taxon>
        <taxon>Viridiplantae</taxon>
        <taxon>Streptophyta</taxon>
        <taxon>Embryophyta</taxon>
        <taxon>Tracheophyta</taxon>
        <taxon>Spermatophyta</taxon>
        <taxon>Magnoliopsida</taxon>
        <taxon>eudicotyledons</taxon>
        <taxon>Gunneridae</taxon>
        <taxon>Pentapetalae</taxon>
        <taxon>rosids</taxon>
        <taxon>fabids</taxon>
        <taxon>Fagales</taxon>
        <taxon>Fagaceae</taxon>
        <taxon>Fagus</taxon>
    </lineage>
</organism>
<evidence type="ECO:0000313" key="2">
    <source>
        <dbReference type="EMBL" id="SPD00188.1"/>
    </source>
</evidence>